<keyword evidence="3" id="KW-1185">Reference proteome</keyword>
<keyword evidence="1" id="KW-0472">Membrane</keyword>
<proteinExistence type="predicted"/>
<dbReference type="InParanoid" id="A0A0D0DXK3"/>
<reference evidence="2 3" key="1">
    <citation type="submission" date="2014-04" db="EMBL/GenBank/DDBJ databases">
        <authorList>
            <consortium name="DOE Joint Genome Institute"/>
            <person name="Kuo A."/>
            <person name="Kohler A."/>
            <person name="Jargeat P."/>
            <person name="Nagy L.G."/>
            <person name="Floudas D."/>
            <person name="Copeland A."/>
            <person name="Barry K.W."/>
            <person name="Cichocki N."/>
            <person name="Veneault-Fourrey C."/>
            <person name="LaButti K."/>
            <person name="Lindquist E.A."/>
            <person name="Lipzen A."/>
            <person name="Lundell T."/>
            <person name="Morin E."/>
            <person name="Murat C."/>
            <person name="Sun H."/>
            <person name="Tunlid A."/>
            <person name="Henrissat B."/>
            <person name="Grigoriev I.V."/>
            <person name="Hibbett D.S."/>
            <person name="Martin F."/>
            <person name="Nordberg H.P."/>
            <person name="Cantor M.N."/>
            <person name="Hua S.X."/>
        </authorList>
    </citation>
    <scope>NUCLEOTIDE SEQUENCE [LARGE SCALE GENOMIC DNA]</scope>
    <source>
        <strain evidence="2 3">Ve08.2h10</strain>
    </source>
</reference>
<dbReference type="Proteomes" id="UP000054538">
    <property type="component" value="Unassembled WGS sequence"/>
</dbReference>
<keyword evidence="1" id="KW-0812">Transmembrane</keyword>
<reference evidence="3" key="2">
    <citation type="submission" date="2015-01" db="EMBL/GenBank/DDBJ databases">
        <title>Evolutionary Origins and Diversification of the Mycorrhizal Mutualists.</title>
        <authorList>
            <consortium name="DOE Joint Genome Institute"/>
            <consortium name="Mycorrhizal Genomics Consortium"/>
            <person name="Kohler A."/>
            <person name="Kuo A."/>
            <person name="Nagy L.G."/>
            <person name="Floudas D."/>
            <person name="Copeland A."/>
            <person name="Barry K.W."/>
            <person name="Cichocki N."/>
            <person name="Veneault-Fourrey C."/>
            <person name="LaButti K."/>
            <person name="Lindquist E.A."/>
            <person name="Lipzen A."/>
            <person name="Lundell T."/>
            <person name="Morin E."/>
            <person name="Murat C."/>
            <person name="Riley R."/>
            <person name="Ohm R."/>
            <person name="Sun H."/>
            <person name="Tunlid A."/>
            <person name="Henrissat B."/>
            <person name="Grigoriev I.V."/>
            <person name="Hibbett D.S."/>
            <person name="Martin F."/>
        </authorList>
    </citation>
    <scope>NUCLEOTIDE SEQUENCE [LARGE SCALE GENOMIC DNA]</scope>
    <source>
        <strain evidence="3">Ve08.2h10</strain>
    </source>
</reference>
<dbReference type="HOGENOM" id="CLU_204784_0_0_1"/>
<name>A0A0D0DXK3_9AGAM</name>
<gene>
    <name evidence="2" type="ORF">PAXRUDRAFT_150208</name>
</gene>
<evidence type="ECO:0000256" key="1">
    <source>
        <dbReference type="SAM" id="Phobius"/>
    </source>
</evidence>
<accession>A0A0D0DXK3</accession>
<dbReference type="EMBL" id="KN825425">
    <property type="protein sequence ID" value="KIK91114.1"/>
    <property type="molecule type" value="Genomic_DNA"/>
</dbReference>
<evidence type="ECO:0000313" key="2">
    <source>
        <dbReference type="EMBL" id="KIK91114.1"/>
    </source>
</evidence>
<dbReference type="OrthoDB" id="2555959at2759"/>
<keyword evidence="1" id="KW-1133">Transmembrane helix</keyword>
<protein>
    <submittedName>
        <fullName evidence="2">Uncharacterized protein</fullName>
    </submittedName>
</protein>
<organism evidence="2 3">
    <name type="scientific">Paxillus rubicundulus Ve08.2h10</name>
    <dbReference type="NCBI Taxonomy" id="930991"/>
    <lineage>
        <taxon>Eukaryota</taxon>
        <taxon>Fungi</taxon>
        <taxon>Dikarya</taxon>
        <taxon>Basidiomycota</taxon>
        <taxon>Agaricomycotina</taxon>
        <taxon>Agaricomycetes</taxon>
        <taxon>Agaricomycetidae</taxon>
        <taxon>Boletales</taxon>
        <taxon>Paxilineae</taxon>
        <taxon>Paxillaceae</taxon>
        <taxon>Paxillus</taxon>
    </lineage>
</organism>
<feature type="transmembrane region" description="Helical" evidence="1">
    <location>
        <begin position="36"/>
        <end position="56"/>
    </location>
</feature>
<evidence type="ECO:0000313" key="3">
    <source>
        <dbReference type="Proteomes" id="UP000054538"/>
    </source>
</evidence>
<dbReference type="AlphaFoldDB" id="A0A0D0DXK3"/>
<sequence length="68" mass="7561">MSSNTRGREKPVGPLPSVRNRSLWESYKVLPARSRVYVSMALCTVGAAGVFVSDYLEKWFPAERPGCV</sequence>